<dbReference type="RefSeq" id="WP_014455585.1">
    <property type="nucleotide sequence ID" value="NC_017098.1"/>
</dbReference>
<dbReference type="InterPro" id="IPR029057">
    <property type="entry name" value="PRTase-like"/>
</dbReference>
<dbReference type="Proteomes" id="UP000007383">
    <property type="component" value="Chromosome"/>
</dbReference>
<dbReference type="PATRIC" id="fig|889378.3.peg.1535"/>
<dbReference type="OrthoDB" id="9779910at2"/>
<keyword evidence="3" id="KW-1185">Reference proteome</keyword>
<dbReference type="AlphaFoldDB" id="H9UJA9"/>
<evidence type="ECO:0000313" key="3">
    <source>
        <dbReference type="Proteomes" id="UP000007383"/>
    </source>
</evidence>
<dbReference type="HOGENOM" id="CLU_1249979_0_0_12"/>
<dbReference type="Gene3D" id="3.40.50.2020">
    <property type="match status" value="1"/>
</dbReference>
<keyword evidence="2" id="KW-0328">Glycosyltransferase</keyword>
<proteinExistence type="inferred from homology"/>
<protein>
    <submittedName>
        <fullName evidence="2">Putative amidophosphoribosyltransferase</fullName>
    </submittedName>
</protein>
<dbReference type="PANTHER" id="PTHR47505:SF1">
    <property type="entry name" value="DNA UTILIZATION PROTEIN YHGH"/>
    <property type="match status" value="1"/>
</dbReference>
<dbReference type="SUPFAM" id="SSF53271">
    <property type="entry name" value="PRTase-like"/>
    <property type="match status" value="1"/>
</dbReference>
<dbReference type="eggNOG" id="COG1040">
    <property type="taxonomic scope" value="Bacteria"/>
</dbReference>
<accession>H9UJA9</accession>
<evidence type="ECO:0000313" key="2">
    <source>
        <dbReference type="EMBL" id="AFG37602.1"/>
    </source>
</evidence>
<dbReference type="STRING" id="889378.Spiaf_1543"/>
<gene>
    <name evidence="2" type="ordered locus">Spiaf_1543</name>
</gene>
<dbReference type="PANTHER" id="PTHR47505">
    <property type="entry name" value="DNA UTILIZATION PROTEIN YHGH"/>
    <property type="match status" value="1"/>
</dbReference>
<comment type="similarity">
    <text evidence="1">Belongs to the ComF/GntX family.</text>
</comment>
<name>H9UJA9_SPIAZ</name>
<dbReference type="InterPro" id="IPR000836">
    <property type="entry name" value="PRTase_dom"/>
</dbReference>
<keyword evidence="2" id="KW-0808">Transferase</keyword>
<dbReference type="CDD" id="cd06223">
    <property type="entry name" value="PRTases_typeI"/>
    <property type="match status" value="1"/>
</dbReference>
<dbReference type="EMBL" id="CP003282">
    <property type="protein sequence ID" value="AFG37602.1"/>
    <property type="molecule type" value="Genomic_DNA"/>
</dbReference>
<dbReference type="GO" id="GO:0016757">
    <property type="term" value="F:glycosyltransferase activity"/>
    <property type="evidence" value="ECO:0007669"/>
    <property type="project" value="UniProtKB-KW"/>
</dbReference>
<reference evidence="3" key="1">
    <citation type="journal article" date="2013" name="Stand. Genomic Sci.">
        <title>Complete genome sequence of the halophilic bacterium Spirochaeta africana type strain (Z-7692(T)) from the alkaline Lake Magadi in the East African Rift.</title>
        <authorList>
            <person name="Liolos K."/>
            <person name="Abt B."/>
            <person name="Scheuner C."/>
            <person name="Teshima H."/>
            <person name="Held B."/>
            <person name="Lapidus A."/>
            <person name="Nolan M."/>
            <person name="Lucas S."/>
            <person name="Deshpande S."/>
            <person name="Cheng J.F."/>
            <person name="Tapia R."/>
            <person name="Goodwin L.A."/>
            <person name="Pitluck S."/>
            <person name="Pagani I."/>
            <person name="Ivanova N."/>
            <person name="Mavromatis K."/>
            <person name="Mikhailova N."/>
            <person name="Huntemann M."/>
            <person name="Pati A."/>
            <person name="Chen A."/>
            <person name="Palaniappan K."/>
            <person name="Land M."/>
            <person name="Rohde M."/>
            <person name="Tindall B.J."/>
            <person name="Detter J.C."/>
            <person name="Goker M."/>
            <person name="Bristow J."/>
            <person name="Eisen J.A."/>
            <person name="Markowitz V."/>
            <person name="Hugenholtz P."/>
            <person name="Woyke T."/>
            <person name="Klenk H.P."/>
            <person name="Kyrpides N.C."/>
        </authorList>
    </citation>
    <scope>NUCLEOTIDE SEQUENCE</scope>
    <source>
        <strain evidence="3">ATCC 700263 / DSM 8902 / Z-7692</strain>
    </source>
</reference>
<organism evidence="2 3">
    <name type="scientific">Spirochaeta africana (strain ATCC 700263 / DSM 8902 / Z-7692)</name>
    <dbReference type="NCBI Taxonomy" id="889378"/>
    <lineage>
        <taxon>Bacteria</taxon>
        <taxon>Pseudomonadati</taxon>
        <taxon>Spirochaetota</taxon>
        <taxon>Spirochaetia</taxon>
        <taxon>Spirochaetales</taxon>
        <taxon>Spirochaetaceae</taxon>
        <taxon>Spirochaeta</taxon>
    </lineage>
</organism>
<dbReference type="InterPro" id="IPR051910">
    <property type="entry name" value="ComF/GntX_DNA_util-trans"/>
</dbReference>
<dbReference type="KEGG" id="sfc:Spiaf_1543"/>
<evidence type="ECO:0000256" key="1">
    <source>
        <dbReference type="ARBA" id="ARBA00008007"/>
    </source>
</evidence>
<sequence>MLSTAGGLCGGCFCKLLTESAFSLHGKLISRLHEAAGSCRRCGSPLLAEKHDCMCCRDHKLAVPVYGFGHYSGALRRAVLLWKKRNNRDMTSQLMLLLLWMIPTELYGLPVVHIPCHPRNRRLRGWDPVEHLSTQLAQRIGSRHIPLLGRSRRSRVQKSLNEKQRLENADNMFYLDSRMPVPLHLLLIDDVRTTGASLNAAHRLLLAGGAETVHIFYLAQD</sequence>